<gene>
    <name evidence="1" type="ORF">CRM82_11770</name>
</gene>
<keyword evidence="2" id="KW-1185">Reference proteome</keyword>
<dbReference type="STRING" id="1219032.GCA_001515545_01345"/>
<evidence type="ECO:0000313" key="1">
    <source>
        <dbReference type="EMBL" id="PEH89185.1"/>
    </source>
</evidence>
<reference evidence="2" key="1">
    <citation type="submission" date="2017-09" db="EMBL/GenBank/DDBJ databases">
        <title>FDA dAtabase for Regulatory Grade micrObial Sequences (FDA-ARGOS): Supporting development and validation of Infectious Disease Dx tests.</title>
        <authorList>
            <person name="Minogue T."/>
            <person name="Wolcott M."/>
            <person name="Wasieloski L."/>
            <person name="Aguilar W."/>
            <person name="Moore D."/>
            <person name="Tallon L."/>
            <person name="Sadzewicz L."/>
            <person name="Ott S."/>
            <person name="Zhao X."/>
            <person name="Nagaraj S."/>
            <person name="Vavikolanu K."/>
            <person name="Aluvathingal J."/>
            <person name="Nadendla S."/>
            <person name="Sichtig H."/>
        </authorList>
    </citation>
    <scope>NUCLEOTIDE SEQUENCE [LARGE SCALE GENOMIC DNA]</scope>
    <source>
        <strain evidence="2">FDAARGOS_394</strain>
    </source>
</reference>
<accession>A0A2A7UV43</accession>
<dbReference type="Proteomes" id="UP000220246">
    <property type="component" value="Unassembled WGS sequence"/>
</dbReference>
<protein>
    <submittedName>
        <fullName evidence="1">Uncharacterized protein</fullName>
    </submittedName>
</protein>
<name>A0A2A7UV43_COMTR</name>
<sequence>MRALEIIESKKEKGDFQICGEIKVGDSGTYTPFLVYIVNMEKYSVLDISPNARKLCTLVKNGDV</sequence>
<proteinExistence type="predicted"/>
<comment type="caution">
    <text evidence="1">The sequence shown here is derived from an EMBL/GenBank/DDBJ whole genome shotgun (WGS) entry which is preliminary data.</text>
</comment>
<dbReference type="EMBL" id="PDEA01000001">
    <property type="protein sequence ID" value="PEH89185.1"/>
    <property type="molecule type" value="Genomic_DNA"/>
</dbReference>
<evidence type="ECO:0000313" key="2">
    <source>
        <dbReference type="Proteomes" id="UP000220246"/>
    </source>
</evidence>
<dbReference type="AlphaFoldDB" id="A0A2A7UV43"/>
<organism evidence="1 2">
    <name type="scientific">Comamonas terrigena</name>
    <dbReference type="NCBI Taxonomy" id="32013"/>
    <lineage>
        <taxon>Bacteria</taxon>
        <taxon>Pseudomonadati</taxon>
        <taxon>Pseudomonadota</taxon>
        <taxon>Betaproteobacteria</taxon>
        <taxon>Burkholderiales</taxon>
        <taxon>Comamonadaceae</taxon>
        <taxon>Comamonas</taxon>
    </lineage>
</organism>